<evidence type="ECO:0000256" key="3">
    <source>
        <dbReference type="ARBA" id="ARBA00022692"/>
    </source>
</evidence>
<evidence type="ECO:0000256" key="4">
    <source>
        <dbReference type="ARBA" id="ARBA00022989"/>
    </source>
</evidence>
<evidence type="ECO:0000256" key="2">
    <source>
        <dbReference type="ARBA" id="ARBA00009399"/>
    </source>
</evidence>
<evidence type="ECO:0000256" key="6">
    <source>
        <dbReference type="SAM" id="Phobius"/>
    </source>
</evidence>
<dbReference type="InterPro" id="IPR051401">
    <property type="entry name" value="GtrA_CellWall_Glycosyl"/>
</dbReference>
<feature type="transmembrane region" description="Helical" evidence="6">
    <location>
        <begin position="92"/>
        <end position="111"/>
    </location>
</feature>
<comment type="similarity">
    <text evidence="2">Belongs to the GtrA family.</text>
</comment>
<accession>A0A9D1GD63</accession>
<name>A0A9D1GD63_9BACT</name>
<dbReference type="PANTHER" id="PTHR38459:SF1">
    <property type="entry name" value="PROPHAGE BACTOPRENOL-LINKED GLUCOSE TRANSLOCASE HOMOLOG"/>
    <property type="match status" value="1"/>
</dbReference>
<evidence type="ECO:0000256" key="5">
    <source>
        <dbReference type="ARBA" id="ARBA00023136"/>
    </source>
</evidence>
<keyword evidence="5 6" id="KW-0472">Membrane</keyword>
<evidence type="ECO:0000259" key="7">
    <source>
        <dbReference type="Pfam" id="PF04138"/>
    </source>
</evidence>
<sequence>MESIKKKNNIRHKGLSYSYSYFSILFSYHQTIAQPTSPNYRMKSLHTITPRKETIVQFSKFALVGVLNTAISLAVFYLLYNLFSINYPIANLVSYIIGVINSFFWNKLWVFRRGSGNMVRESLIFLLVFAVSYSIQYISLWGMVEVAGINPNWAQLPAMAVYTIVNYLLNRYVTFKK</sequence>
<organism evidence="8 9">
    <name type="scientific">Candidatus Caccoplasma intestinavium</name>
    <dbReference type="NCBI Taxonomy" id="2840716"/>
    <lineage>
        <taxon>Bacteria</taxon>
        <taxon>Pseudomonadati</taxon>
        <taxon>Bacteroidota</taxon>
        <taxon>Bacteroidia</taxon>
        <taxon>Bacteroidales</taxon>
        <taxon>Bacteroidaceae</taxon>
        <taxon>Bacteroidaceae incertae sedis</taxon>
        <taxon>Candidatus Caccoplasma</taxon>
    </lineage>
</organism>
<dbReference type="GO" id="GO:0000271">
    <property type="term" value="P:polysaccharide biosynthetic process"/>
    <property type="evidence" value="ECO:0007669"/>
    <property type="project" value="InterPro"/>
</dbReference>
<dbReference type="PANTHER" id="PTHR38459">
    <property type="entry name" value="PROPHAGE BACTOPRENOL-LINKED GLUCOSE TRANSLOCASE HOMOLOG"/>
    <property type="match status" value="1"/>
</dbReference>
<feature type="domain" description="GtrA/DPMS transmembrane" evidence="7">
    <location>
        <begin position="60"/>
        <end position="175"/>
    </location>
</feature>
<reference evidence="8" key="1">
    <citation type="submission" date="2020-10" db="EMBL/GenBank/DDBJ databases">
        <authorList>
            <person name="Gilroy R."/>
        </authorList>
    </citation>
    <scope>NUCLEOTIDE SEQUENCE</scope>
    <source>
        <strain evidence="8">21143</strain>
    </source>
</reference>
<dbReference type="Pfam" id="PF04138">
    <property type="entry name" value="GtrA_DPMS_TM"/>
    <property type="match status" value="1"/>
</dbReference>
<feature type="transmembrane region" description="Helical" evidence="6">
    <location>
        <begin position="153"/>
        <end position="169"/>
    </location>
</feature>
<comment type="caution">
    <text evidence="8">The sequence shown here is derived from an EMBL/GenBank/DDBJ whole genome shotgun (WGS) entry which is preliminary data.</text>
</comment>
<feature type="transmembrane region" description="Helical" evidence="6">
    <location>
        <begin position="61"/>
        <end position="80"/>
    </location>
</feature>
<evidence type="ECO:0000256" key="1">
    <source>
        <dbReference type="ARBA" id="ARBA00004141"/>
    </source>
</evidence>
<evidence type="ECO:0000313" key="9">
    <source>
        <dbReference type="Proteomes" id="UP000886722"/>
    </source>
</evidence>
<dbReference type="GO" id="GO:0005886">
    <property type="term" value="C:plasma membrane"/>
    <property type="evidence" value="ECO:0007669"/>
    <property type="project" value="TreeGrafter"/>
</dbReference>
<keyword evidence="3 6" id="KW-0812">Transmembrane</keyword>
<keyword evidence="4 6" id="KW-1133">Transmembrane helix</keyword>
<dbReference type="Proteomes" id="UP000886722">
    <property type="component" value="Unassembled WGS sequence"/>
</dbReference>
<feature type="transmembrane region" description="Helical" evidence="6">
    <location>
        <begin position="123"/>
        <end position="141"/>
    </location>
</feature>
<reference evidence="8" key="2">
    <citation type="journal article" date="2021" name="PeerJ">
        <title>Extensive microbial diversity within the chicken gut microbiome revealed by metagenomics and culture.</title>
        <authorList>
            <person name="Gilroy R."/>
            <person name="Ravi A."/>
            <person name="Getino M."/>
            <person name="Pursley I."/>
            <person name="Horton D.L."/>
            <person name="Alikhan N.F."/>
            <person name="Baker D."/>
            <person name="Gharbi K."/>
            <person name="Hall N."/>
            <person name="Watson M."/>
            <person name="Adriaenssens E.M."/>
            <person name="Foster-Nyarko E."/>
            <person name="Jarju S."/>
            <person name="Secka A."/>
            <person name="Antonio M."/>
            <person name="Oren A."/>
            <person name="Chaudhuri R.R."/>
            <person name="La Ragione R."/>
            <person name="Hildebrand F."/>
            <person name="Pallen M.J."/>
        </authorList>
    </citation>
    <scope>NUCLEOTIDE SEQUENCE</scope>
    <source>
        <strain evidence="8">21143</strain>
    </source>
</reference>
<dbReference type="EMBL" id="DVKT01000020">
    <property type="protein sequence ID" value="HIT38945.1"/>
    <property type="molecule type" value="Genomic_DNA"/>
</dbReference>
<dbReference type="AlphaFoldDB" id="A0A9D1GD63"/>
<dbReference type="InterPro" id="IPR007267">
    <property type="entry name" value="GtrA_DPMS_TM"/>
</dbReference>
<gene>
    <name evidence="8" type="ORF">IAD06_02750</name>
</gene>
<comment type="subcellular location">
    <subcellularLocation>
        <location evidence="1">Membrane</location>
        <topology evidence="1">Multi-pass membrane protein</topology>
    </subcellularLocation>
</comment>
<proteinExistence type="inferred from homology"/>
<evidence type="ECO:0000313" key="8">
    <source>
        <dbReference type="EMBL" id="HIT38945.1"/>
    </source>
</evidence>
<protein>
    <submittedName>
        <fullName evidence="8">GtrA family protein</fullName>
    </submittedName>
</protein>